<comment type="caution">
    <text evidence="2">The sequence shown here is derived from an EMBL/GenBank/DDBJ whole genome shotgun (WGS) entry which is preliminary data.</text>
</comment>
<evidence type="ECO:0000313" key="2">
    <source>
        <dbReference type="EMBL" id="KAF9062371.1"/>
    </source>
</evidence>
<organism evidence="2 3">
    <name type="scientific">Rhodocollybia butyracea</name>
    <dbReference type="NCBI Taxonomy" id="206335"/>
    <lineage>
        <taxon>Eukaryota</taxon>
        <taxon>Fungi</taxon>
        <taxon>Dikarya</taxon>
        <taxon>Basidiomycota</taxon>
        <taxon>Agaricomycotina</taxon>
        <taxon>Agaricomycetes</taxon>
        <taxon>Agaricomycetidae</taxon>
        <taxon>Agaricales</taxon>
        <taxon>Marasmiineae</taxon>
        <taxon>Omphalotaceae</taxon>
        <taxon>Rhodocollybia</taxon>
    </lineage>
</organism>
<sequence length="164" mass="18619">MFRMPVSCNLHLSALLNMASLQPTRRTLSPSRATTRTTPLFHPSRSTTSNPLRHYARSPLSIVFGHLYTAMHWVIDRLAGHVLESGLSRHSNALRAVRELGMDRTWVWRIRRGSLITFRSPLSPSSLLTSISLSWFIYFLEPEENLSTSMHMLGALLHVLSSHT</sequence>
<dbReference type="AlphaFoldDB" id="A0A9P5U0Z5"/>
<keyword evidence="3" id="KW-1185">Reference proteome</keyword>
<evidence type="ECO:0000313" key="3">
    <source>
        <dbReference type="Proteomes" id="UP000772434"/>
    </source>
</evidence>
<feature type="region of interest" description="Disordered" evidence="1">
    <location>
        <begin position="26"/>
        <end position="49"/>
    </location>
</feature>
<reference evidence="2" key="1">
    <citation type="submission" date="2020-11" db="EMBL/GenBank/DDBJ databases">
        <authorList>
            <consortium name="DOE Joint Genome Institute"/>
            <person name="Ahrendt S."/>
            <person name="Riley R."/>
            <person name="Andreopoulos W."/>
            <person name="Labutti K."/>
            <person name="Pangilinan J."/>
            <person name="Ruiz-Duenas F.J."/>
            <person name="Barrasa J.M."/>
            <person name="Sanchez-Garcia M."/>
            <person name="Camarero S."/>
            <person name="Miyauchi S."/>
            <person name="Serrano A."/>
            <person name="Linde D."/>
            <person name="Babiker R."/>
            <person name="Drula E."/>
            <person name="Ayuso-Fernandez I."/>
            <person name="Pacheco R."/>
            <person name="Padilla G."/>
            <person name="Ferreira P."/>
            <person name="Barriuso J."/>
            <person name="Kellner H."/>
            <person name="Castanera R."/>
            <person name="Alfaro M."/>
            <person name="Ramirez L."/>
            <person name="Pisabarro A.G."/>
            <person name="Kuo A."/>
            <person name="Tritt A."/>
            <person name="Lipzen A."/>
            <person name="He G."/>
            <person name="Yan M."/>
            <person name="Ng V."/>
            <person name="Cullen D."/>
            <person name="Martin F."/>
            <person name="Rosso M.-N."/>
            <person name="Henrissat B."/>
            <person name="Hibbett D."/>
            <person name="Martinez A.T."/>
            <person name="Grigoriev I.V."/>
        </authorList>
    </citation>
    <scope>NUCLEOTIDE SEQUENCE</scope>
    <source>
        <strain evidence="2">AH 40177</strain>
    </source>
</reference>
<name>A0A9P5U0Z5_9AGAR</name>
<protein>
    <submittedName>
        <fullName evidence="2">Uncharacterized protein</fullName>
    </submittedName>
</protein>
<dbReference type="Proteomes" id="UP000772434">
    <property type="component" value="Unassembled WGS sequence"/>
</dbReference>
<dbReference type="EMBL" id="JADNRY010000174">
    <property type="protein sequence ID" value="KAF9062371.1"/>
    <property type="molecule type" value="Genomic_DNA"/>
</dbReference>
<dbReference type="OrthoDB" id="301434at2759"/>
<gene>
    <name evidence="2" type="ORF">BDP27DRAFT_293823</name>
</gene>
<accession>A0A9P5U0Z5</accession>
<evidence type="ECO:0000256" key="1">
    <source>
        <dbReference type="SAM" id="MobiDB-lite"/>
    </source>
</evidence>
<proteinExistence type="predicted"/>